<reference evidence="6" key="1">
    <citation type="journal article" date="2020" name="Fungal Divers.">
        <title>Resolving the Mortierellaceae phylogeny through synthesis of multi-gene phylogenetics and phylogenomics.</title>
        <authorList>
            <person name="Vandepol N."/>
            <person name="Liber J."/>
            <person name="Desiro A."/>
            <person name="Na H."/>
            <person name="Kennedy M."/>
            <person name="Barry K."/>
            <person name="Grigoriev I.V."/>
            <person name="Miller A.N."/>
            <person name="O'Donnell K."/>
            <person name="Stajich J.E."/>
            <person name="Bonito G."/>
        </authorList>
    </citation>
    <scope>NUCLEOTIDE SEQUENCE</scope>
    <source>
        <strain evidence="6">KOD948</strain>
    </source>
</reference>
<gene>
    <name evidence="6" type="primary">PPS1</name>
    <name evidence="6" type="ORF">BG011_007215</name>
</gene>
<dbReference type="PANTHER" id="PTHR47550">
    <property type="entry name" value="DUAL SPECIFICITY PROTEIN PHOSPHATASE PPS1"/>
    <property type="match status" value="1"/>
</dbReference>
<dbReference type="PANTHER" id="PTHR47550:SF1">
    <property type="entry name" value="DUAL SPECIFICITY PROTEIN PHOSPHATASE PPS1"/>
    <property type="match status" value="1"/>
</dbReference>
<dbReference type="PROSITE" id="PS50056">
    <property type="entry name" value="TYR_PHOSPHATASE_2"/>
    <property type="match status" value="1"/>
</dbReference>
<feature type="region of interest" description="Disordered" evidence="3">
    <location>
        <begin position="169"/>
        <end position="194"/>
    </location>
</feature>
<dbReference type="GO" id="GO:0033260">
    <property type="term" value="P:nuclear DNA replication"/>
    <property type="evidence" value="ECO:0007669"/>
    <property type="project" value="TreeGrafter"/>
</dbReference>
<keyword evidence="7" id="KW-1185">Reference proteome</keyword>
<dbReference type="EMBL" id="JAAAJA010000547">
    <property type="protein sequence ID" value="KAG0252083.1"/>
    <property type="molecule type" value="Genomic_DNA"/>
</dbReference>
<sequence length="1020" mass="111553">MVATAIIPETGHDNDIMMETAASIPLSMPLSMSSDPSTPAVTSFSSASVPALSYTLINTQPPVRAINGDQLFQFHQKFISTPLPSKSMFPWLHGVDGTSSPQNYFFGLEHYFHGAGGGAAEENGNIAFKAAKLPIPEHRGLMFIHANDLDAGRLVGSVSPFEILQPSSVNAQDLGNNNGNDDYNQAQNQDTNNHPQLLHQHSTVAASQGPIIDGNNTANATTASSEWADISDDSANSSLSCSSLSSTTSSSFANISIVTATNGAATMMTTATSTTTTTTKTTTRPRALSSSFLHSLSEGINIRNFKIQVPRYALLSDIVLYAREGEQDPCLLHLAKQISIAQEEVWMAMREQYPQMAAESRRQTLVLTDTFAAFEAKYPELVAVTSGGKPGMNKVDFWEQEREQMSLLTRASEIAPGIWLGNNQDVPLTNNGASSLATPVSPGTSFSSYFFSRPSIPNTLSQHESLIKSFAIPTTPPPDETEYPPLTPPSFNDHSNFQPSICIECRSGSNVPTTMTLDRIKNNVACTPAPLAVKEIFHLECQGSLTAGVNPEAFPPSTSSLSSFARADRVDVSSNHTIRRTTASGLARGHPLASSMLQTHITNLINMAFFIHSVATPERLAPVSSSSSTTINTSAQQQHRHQILIHCVDGYTETAILALCVTMVHYRLSLAEAYVKLQTDLGRSFFVYPNDSIMMLEVENQVWRRILTEKTEREASARLKTASASVVPVSLDSSGRSAPTSPVSSAMSSAASSMSSSSSSFFSSLLNMSNQPSTSQEHQEQGQEQSLDMMERMESMPYRDQELISYRPYIQSGHESKFEWFYHPEFEGSFPSRILPFLYLGNLAHASNPGLLRSLGIRYVLSVGEEAYGLDTVYDDTPRADGAEGAGCGGSKATDQSRFMVKLVDDMYDNGVDSLWGHIENCVEFVDEARKTNSRVLIHCRVGVSRSATIVIAYLMAHYNLSLVDAYLMVRARRLSVIIQPNLLFMYELLQWEQRLRGRFDPMGWPGVAKEVHGLNMYYI</sequence>
<organism evidence="6 7">
    <name type="scientific">Mortierella polycephala</name>
    <dbReference type="NCBI Taxonomy" id="41804"/>
    <lineage>
        <taxon>Eukaryota</taxon>
        <taxon>Fungi</taxon>
        <taxon>Fungi incertae sedis</taxon>
        <taxon>Mucoromycota</taxon>
        <taxon>Mortierellomycotina</taxon>
        <taxon>Mortierellomycetes</taxon>
        <taxon>Mortierellales</taxon>
        <taxon>Mortierellaceae</taxon>
        <taxon>Mortierella</taxon>
    </lineage>
</organism>
<dbReference type="InterPro" id="IPR000340">
    <property type="entry name" value="Dual-sp_phosphatase_cat-dom"/>
</dbReference>
<dbReference type="Pfam" id="PF00782">
    <property type="entry name" value="DSPc"/>
    <property type="match status" value="1"/>
</dbReference>
<feature type="domain" description="Tyrosine-protein phosphatase" evidence="4">
    <location>
        <begin position="830"/>
        <end position="998"/>
    </location>
</feature>
<dbReference type="OrthoDB" id="273181at2759"/>
<evidence type="ECO:0000259" key="4">
    <source>
        <dbReference type="PROSITE" id="PS50054"/>
    </source>
</evidence>
<dbReference type="SMART" id="SM00195">
    <property type="entry name" value="DSPc"/>
    <property type="match status" value="1"/>
</dbReference>
<dbReference type="InterPro" id="IPR020422">
    <property type="entry name" value="TYR_PHOSPHATASE_DUAL_dom"/>
</dbReference>
<feature type="domain" description="Tyrosine specific protein phosphatases" evidence="5">
    <location>
        <begin position="920"/>
        <end position="985"/>
    </location>
</feature>
<dbReference type="InterPro" id="IPR029021">
    <property type="entry name" value="Prot-tyrosine_phosphatase-like"/>
</dbReference>
<protein>
    <submittedName>
        <fullName evidence="6">Tyrosine/serine/threonine protein phosphatase pps1</fullName>
    </submittedName>
</protein>
<evidence type="ECO:0000256" key="3">
    <source>
        <dbReference type="SAM" id="MobiDB-lite"/>
    </source>
</evidence>
<evidence type="ECO:0000259" key="5">
    <source>
        <dbReference type="PROSITE" id="PS50056"/>
    </source>
</evidence>
<feature type="region of interest" description="Disordered" evidence="3">
    <location>
        <begin position="763"/>
        <end position="786"/>
    </location>
</feature>
<evidence type="ECO:0000313" key="7">
    <source>
        <dbReference type="Proteomes" id="UP000726737"/>
    </source>
</evidence>
<name>A0A9P6PRK8_9FUNG</name>
<dbReference type="Proteomes" id="UP000726737">
    <property type="component" value="Unassembled WGS sequence"/>
</dbReference>
<dbReference type="InterPro" id="IPR016130">
    <property type="entry name" value="Tyr_Pase_AS"/>
</dbReference>
<dbReference type="Gene3D" id="3.90.190.10">
    <property type="entry name" value="Protein tyrosine phosphatase superfamily"/>
    <property type="match status" value="2"/>
</dbReference>
<evidence type="ECO:0000256" key="1">
    <source>
        <dbReference type="ARBA" id="ARBA00022801"/>
    </source>
</evidence>
<dbReference type="AlphaFoldDB" id="A0A9P6PRK8"/>
<dbReference type="PROSITE" id="PS50054">
    <property type="entry name" value="TYR_PHOSPHATASE_DUAL"/>
    <property type="match status" value="1"/>
</dbReference>
<feature type="region of interest" description="Disordered" evidence="3">
    <location>
        <begin position="730"/>
        <end position="749"/>
    </location>
</feature>
<keyword evidence="1" id="KW-0378">Hydrolase</keyword>
<dbReference type="SUPFAM" id="SSF52799">
    <property type="entry name" value="(Phosphotyrosine protein) phosphatases II"/>
    <property type="match status" value="2"/>
</dbReference>
<evidence type="ECO:0000313" key="6">
    <source>
        <dbReference type="EMBL" id="KAG0252083.1"/>
    </source>
</evidence>
<dbReference type="InterPro" id="IPR000387">
    <property type="entry name" value="Tyr_Pase_dom"/>
</dbReference>
<dbReference type="GO" id="GO:0008138">
    <property type="term" value="F:protein tyrosine/serine/threonine phosphatase activity"/>
    <property type="evidence" value="ECO:0007669"/>
    <property type="project" value="TreeGrafter"/>
</dbReference>
<dbReference type="InterPro" id="IPR053239">
    <property type="entry name" value="Dual_spec_PTase"/>
</dbReference>
<comment type="caution">
    <text evidence="6">The sequence shown here is derived from an EMBL/GenBank/DDBJ whole genome shotgun (WGS) entry which is preliminary data.</text>
</comment>
<dbReference type="PROSITE" id="PS00383">
    <property type="entry name" value="TYR_PHOSPHATASE_1"/>
    <property type="match status" value="1"/>
</dbReference>
<keyword evidence="2" id="KW-0904">Protein phosphatase</keyword>
<evidence type="ECO:0000256" key="2">
    <source>
        <dbReference type="ARBA" id="ARBA00022912"/>
    </source>
</evidence>
<feature type="compositionally biased region" description="Low complexity" evidence="3">
    <location>
        <begin position="170"/>
        <end position="193"/>
    </location>
</feature>
<dbReference type="GO" id="GO:0005634">
    <property type="term" value="C:nucleus"/>
    <property type="evidence" value="ECO:0007669"/>
    <property type="project" value="GOC"/>
</dbReference>
<feature type="compositionally biased region" description="Polar residues" evidence="3">
    <location>
        <begin position="731"/>
        <end position="743"/>
    </location>
</feature>
<accession>A0A9P6PRK8</accession>
<proteinExistence type="predicted"/>
<feature type="non-terminal residue" evidence="6">
    <location>
        <position position="1020"/>
    </location>
</feature>